<accession>A0ABR0XJM2</accession>
<dbReference type="Gene3D" id="3.80.10.10">
    <property type="entry name" value="Ribonuclease Inhibitor"/>
    <property type="match status" value="2"/>
</dbReference>
<dbReference type="InterPro" id="IPR032675">
    <property type="entry name" value="LRR_dom_sf"/>
</dbReference>
<dbReference type="Pfam" id="PF13855">
    <property type="entry name" value="LRR_8"/>
    <property type="match status" value="1"/>
</dbReference>
<dbReference type="Pfam" id="PF00069">
    <property type="entry name" value="Pkinase"/>
    <property type="match status" value="1"/>
</dbReference>
<dbReference type="PANTHER" id="PTHR48007:SF47">
    <property type="entry name" value="PROTEIN KINASE DOMAIN-CONTAINING PROTEIN"/>
    <property type="match status" value="1"/>
</dbReference>
<protein>
    <recommendedName>
        <fullName evidence="8">Protein kinase domain-containing protein</fullName>
    </recommendedName>
</protein>
<evidence type="ECO:0000256" key="7">
    <source>
        <dbReference type="SAM" id="MobiDB-lite"/>
    </source>
</evidence>
<evidence type="ECO:0000313" key="10">
    <source>
        <dbReference type="Proteomes" id="UP001318860"/>
    </source>
</evidence>
<evidence type="ECO:0000256" key="1">
    <source>
        <dbReference type="ARBA" id="ARBA00004370"/>
    </source>
</evidence>
<sequence length="825" mass="90643">MSPNFQAFRLSGYGARSSCGSYTLRVRRRLLSKKMLGLSQYCGGLFITSKHDSKADLHHNAKVVPSFGLNLDGTLLLSFKYSILSDPLSVLDNWDYNDATPCLWTGVTCAAMVENTLGMPNYMFRVISLSLPNSKLLGIIPEDLFFIPHLKTLDLSNNFLNGILPKSLFNASELEILSLSNNVISGEFPDFITGPKSLKVLNLSENALSGKIPQSVTSLQNLTVVSLRSNYFSGQIPSKIQSFEVLDLSSNLFNGSLPLDFRGENLKCLNLSSNKISGSVPQEFASKIPEKAIIDLSFNTLSGEIPENSIALSNQKTEYFAGNIELCGKIIKKLCTIPSSLSTPPNVTSNNTSSPAIAAIPNTINSDPIPETSRTTQNAAQIQHGLKPGAIAGIAPALEYLQLYFSTFSQEKANKEGPISTFHTYEFKKDSEPSSSVVKETRNLNLPTWPCLSVSNRDEYSEATSSDSDIDNNNDNNGIMVTTENHEMEKQSERVIKNVRSLVMVDGETELEPETLFKASAYVLGSSGASIVYKAVLQDGTAFAVRRIGDGGFERVKEFENQVKAIAKLRHQNLVRVRGFYWGDDEKLVIYDYVSNGSLANVGYRKIGSSPYHLPFETRLKIAKGVARGLTYIHDKKNVHGNIKASNILLTSDMEPIISDFGLHWLIHGKHSRKSDGPARHFGSKRSNSSRDDLHGQLFEGSPCIAPVGFVGCTSPYHAPESLNNLKPNPKWDVYSFGILLLELLTGKVFSDRELSQWTAGSVSEDPGRVLRMADVALRGDVVGREEAMLAWFKLGFSCASLAPQKRPSMKDALHVLDKIPCCSH</sequence>
<dbReference type="SUPFAM" id="SSF52058">
    <property type="entry name" value="L domain-like"/>
    <property type="match status" value="1"/>
</dbReference>
<comment type="subcellular location">
    <subcellularLocation>
        <location evidence="1">Membrane</location>
    </subcellularLocation>
</comment>
<evidence type="ECO:0000256" key="5">
    <source>
        <dbReference type="ARBA" id="ARBA00022989"/>
    </source>
</evidence>
<dbReference type="Pfam" id="PF00560">
    <property type="entry name" value="LRR_1"/>
    <property type="match status" value="2"/>
</dbReference>
<name>A0ABR0XJM2_REHGL</name>
<dbReference type="CDD" id="cd14066">
    <property type="entry name" value="STKc_IRAK"/>
    <property type="match status" value="1"/>
</dbReference>
<evidence type="ECO:0000256" key="4">
    <source>
        <dbReference type="ARBA" id="ARBA00022737"/>
    </source>
</evidence>
<feature type="domain" description="Protein kinase" evidence="8">
    <location>
        <begin position="518"/>
        <end position="825"/>
    </location>
</feature>
<dbReference type="PROSITE" id="PS50011">
    <property type="entry name" value="PROTEIN_KINASE_DOM"/>
    <property type="match status" value="1"/>
</dbReference>
<dbReference type="InterPro" id="IPR000719">
    <property type="entry name" value="Prot_kinase_dom"/>
</dbReference>
<keyword evidence="2" id="KW-0433">Leucine-rich repeat</keyword>
<dbReference type="Proteomes" id="UP001318860">
    <property type="component" value="Unassembled WGS sequence"/>
</dbReference>
<evidence type="ECO:0000313" key="9">
    <source>
        <dbReference type="EMBL" id="KAK6159279.1"/>
    </source>
</evidence>
<keyword evidence="6" id="KW-0472">Membrane</keyword>
<dbReference type="InterPro" id="IPR013210">
    <property type="entry name" value="LRR_N_plant-typ"/>
</dbReference>
<keyword evidence="10" id="KW-1185">Reference proteome</keyword>
<feature type="region of interest" description="Disordered" evidence="7">
    <location>
        <begin position="671"/>
        <end position="693"/>
    </location>
</feature>
<comment type="caution">
    <text evidence="9">The sequence shown here is derived from an EMBL/GenBank/DDBJ whole genome shotgun (WGS) entry which is preliminary data.</text>
</comment>
<dbReference type="PANTHER" id="PTHR48007">
    <property type="entry name" value="LEUCINE-RICH REPEAT RECEPTOR-LIKE PROTEIN KINASE PXC1"/>
    <property type="match status" value="1"/>
</dbReference>
<keyword evidence="4" id="KW-0677">Repeat</keyword>
<organism evidence="9 10">
    <name type="scientific">Rehmannia glutinosa</name>
    <name type="common">Chinese foxglove</name>
    <dbReference type="NCBI Taxonomy" id="99300"/>
    <lineage>
        <taxon>Eukaryota</taxon>
        <taxon>Viridiplantae</taxon>
        <taxon>Streptophyta</taxon>
        <taxon>Embryophyta</taxon>
        <taxon>Tracheophyta</taxon>
        <taxon>Spermatophyta</taxon>
        <taxon>Magnoliopsida</taxon>
        <taxon>eudicotyledons</taxon>
        <taxon>Gunneridae</taxon>
        <taxon>Pentapetalae</taxon>
        <taxon>asterids</taxon>
        <taxon>lamiids</taxon>
        <taxon>Lamiales</taxon>
        <taxon>Orobanchaceae</taxon>
        <taxon>Rehmannieae</taxon>
        <taxon>Rehmannia</taxon>
    </lineage>
</organism>
<dbReference type="InterPro" id="IPR046959">
    <property type="entry name" value="PRK1-6/SRF4-like"/>
</dbReference>
<dbReference type="EMBL" id="JABTTQ020000004">
    <property type="protein sequence ID" value="KAK6159279.1"/>
    <property type="molecule type" value="Genomic_DNA"/>
</dbReference>
<keyword evidence="3" id="KW-0812">Transmembrane</keyword>
<evidence type="ECO:0000256" key="3">
    <source>
        <dbReference type="ARBA" id="ARBA00022692"/>
    </source>
</evidence>
<dbReference type="InterPro" id="IPR001611">
    <property type="entry name" value="Leu-rich_rpt"/>
</dbReference>
<dbReference type="Gene3D" id="1.10.510.10">
    <property type="entry name" value="Transferase(Phosphotransferase) domain 1"/>
    <property type="match status" value="1"/>
</dbReference>
<dbReference type="Gene3D" id="3.30.200.20">
    <property type="entry name" value="Phosphorylase Kinase, domain 1"/>
    <property type="match status" value="1"/>
</dbReference>
<proteinExistence type="predicted"/>
<keyword evidence="5" id="KW-1133">Transmembrane helix</keyword>
<gene>
    <name evidence="9" type="ORF">DH2020_006593</name>
</gene>
<evidence type="ECO:0000259" key="8">
    <source>
        <dbReference type="PROSITE" id="PS50011"/>
    </source>
</evidence>
<evidence type="ECO:0000256" key="2">
    <source>
        <dbReference type="ARBA" id="ARBA00022614"/>
    </source>
</evidence>
<dbReference type="SUPFAM" id="SSF56112">
    <property type="entry name" value="Protein kinase-like (PK-like)"/>
    <property type="match status" value="1"/>
</dbReference>
<evidence type="ECO:0000256" key="6">
    <source>
        <dbReference type="ARBA" id="ARBA00023136"/>
    </source>
</evidence>
<reference evidence="9 10" key="1">
    <citation type="journal article" date="2021" name="Comput. Struct. Biotechnol. J.">
        <title>De novo genome assembly of the potent medicinal plant Rehmannia glutinosa using nanopore technology.</title>
        <authorList>
            <person name="Ma L."/>
            <person name="Dong C."/>
            <person name="Song C."/>
            <person name="Wang X."/>
            <person name="Zheng X."/>
            <person name="Niu Y."/>
            <person name="Chen S."/>
            <person name="Feng W."/>
        </authorList>
    </citation>
    <scope>NUCLEOTIDE SEQUENCE [LARGE SCALE GENOMIC DNA]</scope>
    <source>
        <strain evidence="9">DH-2019</strain>
    </source>
</reference>
<dbReference type="Pfam" id="PF08263">
    <property type="entry name" value="LRRNT_2"/>
    <property type="match status" value="1"/>
</dbReference>
<dbReference type="InterPro" id="IPR011009">
    <property type="entry name" value="Kinase-like_dom_sf"/>
</dbReference>